<comment type="caution">
    <text evidence="6">The sequence shown here is derived from an EMBL/GenBank/DDBJ whole genome shotgun (WGS) entry which is preliminary data.</text>
</comment>
<dbReference type="SUPFAM" id="SSF49764">
    <property type="entry name" value="HSP20-like chaperones"/>
    <property type="match status" value="1"/>
</dbReference>
<dbReference type="Pfam" id="PF00656">
    <property type="entry name" value="Peptidase_C14"/>
    <property type="match status" value="1"/>
</dbReference>
<sequence>MLQQFSTYISCHEISPIPGNEGSSSCVREQDRGSLTGNIALNYKDKTPAYDPDGEESKLNRKPNICRRCSVTTNVAEIQCIARERVSEKLTNSSLTCNYSPLDSSVLSLYEHNPRPRKRALLVGVTYKNSTYKLKRTVNDVKNMRNLLINSFGFNPQNIIVLTEDEKEPGLTPKKKNIEIYLKWLVHDCRAGDSLVFYFSGLGLRRPDLNFEEWDGFEETICPVDFIEGLILANDINNTIVWPLPKGVALHAIADACHSGTILDLVYVYDRERLDGHSSQCSNAMHKIPMGHDAPSEDPFRILEQTPLTIPKGVEALALARADWKETPTSHVISLDIPGIKRDDIKIEVEENRVLRISGERKGEEEIQGEKWHRAERTNGKFWRQFRLPSNADLEHIKAHLEDGVLRITVPKFAEEQKRQPQVINIAEHGSSGQDIKTTRAQM</sequence>
<protein>
    <submittedName>
        <fullName evidence="6">Uncharacterized protein</fullName>
    </submittedName>
</protein>
<dbReference type="Gene3D" id="3.40.50.12660">
    <property type="match status" value="1"/>
</dbReference>
<feature type="domain" description="CS" evidence="5">
    <location>
        <begin position="317"/>
        <end position="424"/>
    </location>
</feature>
<dbReference type="InterPro" id="IPR002068">
    <property type="entry name" value="A-crystallin/Hsp20_dom"/>
</dbReference>
<name>A0A6A6L1L9_HEVBR</name>
<reference evidence="6 7" key="1">
    <citation type="journal article" date="2020" name="Mol. Plant">
        <title>The Chromosome-Based Rubber Tree Genome Provides New Insights into Spurge Genome Evolution and Rubber Biosynthesis.</title>
        <authorList>
            <person name="Liu J."/>
            <person name="Shi C."/>
            <person name="Shi C.C."/>
            <person name="Li W."/>
            <person name="Zhang Q.J."/>
            <person name="Zhang Y."/>
            <person name="Li K."/>
            <person name="Lu H.F."/>
            <person name="Shi C."/>
            <person name="Zhu S.T."/>
            <person name="Xiao Z.Y."/>
            <person name="Nan H."/>
            <person name="Yue Y."/>
            <person name="Zhu X.G."/>
            <person name="Wu Y."/>
            <person name="Hong X.N."/>
            <person name="Fan G.Y."/>
            <person name="Tong Y."/>
            <person name="Zhang D."/>
            <person name="Mao C.L."/>
            <person name="Liu Y.L."/>
            <person name="Hao S.J."/>
            <person name="Liu W.Q."/>
            <person name="Lv M.Q."/>
            <person name="Zhang H.B."/>
            <person name="Liu Y."/>
            <person name="Hu-Tang G.R."/>
            <person name="Wang J.P."/>
            <person name="Wang J.H."/>
            <person name="Sun Y.H."/>
            <person name="Ni S.B."/>
            <person name="Chen W.B."/>
            <person name="Zhang X.C."/>
            <person name="Jiao Y.N."/>
            <person name="Eichler E.E."/>
            <person name="Li G.H."/>
            <person name="Liu X."/>
            <person name="Gao L.Z."/>
        </authorList>
    </citation>
    <scope>NUCLEOTIDE SEQUENCE [LARGE SCALE GENOMIC DNA]</scope>
    <source>
        <strain evidence="7">cv. GT1</strain>
        <tissue evidence="6">Leaf</tissue>
    </source>
</reference>
<proteinExistence type="inferred from homology"/>
<dbReference type="InterPro" id="IPR011600">
    <property type="entry name" value="Pept_C14_caspase"/>
</dbReference>
<dbReference type="GO" id="GO:0006508">
    <property type="term" value="P:proteolysis"/>
    <property type="evidence" value="ECO:0007669"/>
    <property type="project" value="InterPro"/>
</dbReference>
<evidence type="ECO:0000259" key="5">
    <source>
        <dbReference type="PROSITE" id="PS51203"/>
    </source>
</evidence>
<evidence type="ECO:0000259" key="4">
    <source>
        <dbReference type="PROSITE" id="PS01031"/>
    </source>
</evidence>
<dbReference type="InterPro" id="IPR007052">
    <property type="entry name" value="CS_dom"/>
</dbReference>
<evidence type="ECO:0000256" key="1">
    <source>
        <dbReference type="ARBA" id="ARBA00009005"/>
    </source>
</evidence>
<dbReference type="InterPro" id="IPR050452">
    <property type="entry name" value="Metacaspase"/>
</dbReference>
<dbReference type="EMBL" id="JAAGAX010000013">
    <property type="protein sequence ID" value="KAF2294083.1"/>
    <property type="molecule type" value="Genomic_DNA"/>
</dbReference>
<dbReference type="Proteomes" id="UP000467840">
    <property type="component" value="Chromosome 7"/>
</dbReference>
<dbReference type="PANTHER" id="PTHR48104">
    <property type="entry name" value="METACASPASE-4"/>
    <property type="match status" value="1"/>
</dbReference>
<dbReference type="GO" id="GO:0004197">
    <property type="term" value="F:cysteine-type endopeptidase activity"/>
    <property type="evidence" value="ECO:0007669"/>
    <property type="project" value="InterPro"/>
</dbReference>
<dbReference type="AlphaFoldDB" id="A0A6A6L1L9"/>
<evidence type="ECO:0000313" key="7">
    <source>
        <dbReference type="Proteomes" id="UP000467840"/>
    </source>
</evidence>
<dbReference type="PANTHER" id="PTHR48104:SF2">
    <property type="entry name" value="METACASPASE-1-LIKE ISOFORM X1"/>
    <property type="match status" value="1"/>
</dbReference>
<accession>A0A6A6L1L9</accession>
<keyword evidence="7" id="KW-1185">Reference proteome</keyword>
<organism evidence="6 7">
    <name type="scientific">Hevea brasiliensis</name>
    <name type="common">Para rubber tree</name>
    <name type="synonym">Siphonia brasiliensis</name>
    <dbReference type="NCBI Taxonomy" id="3981"/>
    <lineage>
        <taxon>Eukaryota</taxon>
        <taxon>Viridiplantae</taxon>
        <taxon>Streptophyta</taxon>
        <taxon>Embryophyta</taxon>
        <taxon>Tracheophyta</taxon>
        <taxon>Spermatophyta</taxon>
        <taxon>Magnoliopsida</taxon>
        <taxon>eudicotyledons</taxon>
        <taxon>Gunneridae</taxon>
        <taxon>Pentapetalae</taxon>
        <taxon>rosids</taxon>
        <taxon>fabids</taxon>
        <taxon>Malpighiales</taxon>
        <taxon>Euphorbiaceae</taxon>
        <taxon>Crotonoideae</taxon>
        <taxon>Micrandreae</taxon>
        <taxon>Hevea</taxon>
    </lineage>
</organism>
<evidence type="ECO:0000256" key="2">
    <source>
        <dbReference type="PROSITE-ProRule" id="PRU00285"/>
    </source>
</evidence>
<dbReference type="CDD" id="cd06472">
    <property type="entry name" value="ACD_ScHsp26_like"/>
    <property type="match status" value="1"/>
</dbReference>
<dbReference type="PROSITE" id="PS51203">
    <property type="entry name" value="CS"/>
    <property type="match status" value="1"/>
</dbReference>
<gene>
    <name evidence="6" type="ORF">GH714_007386</name>
</gene>
<dbReference type="PROSITE" id="PS01031">
    <property type="entry name" value="SHSP"/>
    <property type="match status" value="1"/>
</dbReference>
<dbReference type="GO" id="GO:0006950">
    <property type="term" value="P:response to stress"/>
    <property type="evidence" value="ECO:0007669"/>
    <property type="project" value="UniProtKB-ARBA"/>
</dbReference>
<evidence type="ECO:0000313" key="6">
    <source>
        <dbReference type="EMBL" id="KAF2294083.1"/>
    </source>
</evidence>
<dbReference type="InterPro" id="IPR029030">
    <property type="entry name" value="Caspase-like_dom_sf"/>
</dbReference>
<dbReference type="Gene3D" id="2.60.40.790">
    <property type="match status" value="1"/>
</dbReference>
<dbReference type="GO" id="GO:0005737">
    <property type="term" value="C:cytoplasm"/>
    <property type="evidence" value="ECO:0007669"/>
    <property type="project" value="TreeGrafter"/>
</dbReference>
<dbReference type="InterPro" id="IPR008978">
    <property type="entry name" value="HSP20-like_chaperone"/>
</dbReference>
<dbReference type="SUPFAM" id="SSF52129">
    <property type="entry name" value="Caspase-like"/>
    <property type="match status" value="1"/>
</dbReference>
<dbReference type="Pfam" id="PF00011">
    <property type="entry name" value="HSP20"/>
    <property type="match status" value="1"/>
</dbReference>
<feature type="domain" description="SHSP" evidence="4">
    <location>
        <begin position="313"/>
        <end position="427"/>
    </location>
</feature>
<evidence type="ECO:0000256" key="3">
    <source>
        <dbReference type="RuleBase" id="RU003616"/>
    </source>
</evidence>
<comment type="similarity">
    <text evidence="2 3">Belongs to the small heat shock protein (HSP20) family.</text>
</comment>
<comment type="similarity">
    <text evidence="1">Belongs to the peptidase C14B family.</text>
</comment>